<evidence type="ECO:0000313" key="18">
    <source>
        <dbReference type="Proteomes" id="UP001222325"/>
    </source>
</evidence>
<keyword evidence="11" id="KW-0624">Polysaccharide degradation</keyword>
<keyword evidence="4" id="KW-0336">GPI-anchor</keyword>
<evidence type="ECO:0000256" key="8">
    <source>
        <dbReference type="ARBA" id="ARBA00023285"/>
    </source>
</evidence>
<dbReference type="Gene3D" id="3.20.20.370">
    <property type="entry name" value="Glycoside hydrolase/deacetylase"/>
    <property type="match status" value="1"/>
</dbReference>
<feature type="region of interest" description="Disordered" evidence="14">
    <location>
        <begin position="346"/>
        <end position="388"/>
    </location>
</feature>
<feature type="chain" id="PRO_5041959449" description="chitin deacetylase" evidence="15">
    <location>
        <begin position="21"/>
        <end position="415"/>
    </location>
</feature>
<evidence type="ECO:0000256" key="6">
    <source>
        <dbReference type="ARBA" id="ARBA00023136"/>
    </source>
</evidence>
<evidence type="ECO:0000256" key="9">
    <source>
        <dbReference type="ARBA" id="ARBA00023288"/>
    </source>
</evidence>
<comment type="cofactor">
    <cofactor evidence="1">
        <name>Co(2+)</name>
        <dbReference type="ChEBI" id="CHEBI:48828"/>
    </cofactor>
</comment>
<evidence type="ECO:0000256" key="12">
    <source>
        <dbReference type="ARBA" id="ARBA00024056"/>
    </source>
</evidence>
<keyword evidence="7" id="KW-0119">Carbohydrate metabolism</keyword>
<feature type="signal peptide" evidence="15">
    <location>
        <begin position="1"/>
        <end position="20"/>
    </location>
</feature>
<keyword evidence="4" id="KW-0325">Glycoprotein</keyword>
<dbReference type="GO" id="GO:0098552">
    <property type="term" value="C:side of membrane"/>
    <property type="evidence" value="ECO:0007669"/>
    <property type="project" value="UniProtKB-KW"/>
</dbReference>
<proteinExistence type="predicted"/>
<dbReference type="AlphaFoldDB" id="A0AAD6U4I7"/>
<dbReference type="InterPro" id="IPR050248">
    <property type="entry name" value="Polysacc_deacetylase_ArnD"/>
</dbReference>
<keyword evidence="10" id="KW-0961">Cell wall biogenesis/degradation</keyword>
<keyword evidence="3" id="KW-1003">Cell membrane</keyword>
<feature type="compositionally biased region" description="Low complexity" evidence="14">
    <location>
        <begin position="346"/>
        <end position="364"/>
    </location>
</feature>
<keyword evidence="8" id="KW-0170">Cobalt</keyword>
<dbReference type="EMBL" id="JARJCN010000030">
    <property type="protein sequence ID" value="KAJ7086787.1"/>
    <property type="molecule type" value="Genomic_DNA"/>
</dbReference>
<protein>
    <recommendedName>
        <fullName evidence="12">chitin deacetylase</fullName>
        <ecNumber evidence="12">3.5.1.41</ecNumber>
    </recommendedName>
</protein>
<evidence type="ECO:0000256" key="7">
    <source>
        <dbReference type="ARBA" id="ARBA00023277"/>
    </source>
</evidence>
<dbReference type="GO" id="GO:0009272">
    <property type="term" value="P:fungal-type cell wall biogenesis"/>
    <property type="evidence" value="ECO:0007669"/>
    <property type="project" value="UniProtKB-ARBA"/>
</dbReference>
<keyword evidence="5" id="KW-0146">Chitin degradation</keyword>
<dbReference type="CDD" id="cd10952">
    <property type="entry name" value="CE4_MrCDA_like"/>
    <property type="match status" value="1"/>
</dbReference>
<comment type="subcellular location">
    <subcellularLocation>
        <location evidence="2">Cell membrane</location>
        <topology evidence="2">Lipid-anchor</topology>
        <topology evidence="2">GPI-anchor</topology>
    </subcellularLocation>
</comment>
<dbReference type="GO" id="GO:0006032">
    <property type="term" value="P:chitin catabolic process"/>
    <property type="evidence" value="ECO:0007669"/>
    <property type="project" value="UniProtKB-KW"/>
</dbReference>
<dbReference type="GO" id="GO:0071555">
    <property type="term" value="P:cell wall organization"/>
    <property type="evidence" value="ECO:0007669"/>
    <property type="project" value="UniProtKB-KW"/>
</dbReference>
<evidence type="ECO:0000256" key="14">
    <source>
        <dbReference type="SAM" id="MobiDB-lite"/>
    </source>
</evidence>
<keyword evidence="15" id="KW-0732">Signal</keyword>
<comment type="caution">
    <text evidence="17">The sequence shown here is derived from an EMBL/GenBank/DDBJ whole genome shotgun (WGS) entry which is preliminary data.</text>
</comment>
<dbReference type="EC" id="3.5.1.41" evidence="12"/>
<dbReference type="InterPro" id="IPR011330">
    <property type="entry name" value="Glyco_hydro/deAcase_b/a-brl"/>
</dbReference>
<dbReference type="PANTHER" id="PTHR10587:SF98">
    <property type="entry name" value="CHITIN DEACETYLASE"/>
    <property type="match status" value="1"/>
</dbReference>
<evidence type="ECO:0000256" key="3">
    <source>
        <dbReference type="ARBA" id="ARBA00022475"/>
    </source>
</evidence>
<comment type="catalytic activity">
    <reaction evidence="13">
        <text>[(1-&gt;4)-N-acetyl-beta-D-glucosaminyl](n) + n H2O = chitosan + n acetate</text>
        <dbReference type="Rhea" id="RHEA:10464"/>
        <dbReference type="Rhea" id="RHEA-COMP:9593"/>
        <dbReference type="Rhea" id="RHEA-COMP:9597"/>
        <dbReference type="ChEBI" id="CHEBI:15377"/>
        <dbReference type="ChEBI" id="CHEBI:17029"/>
        <dbReference type="ChEBI" id="CHEBI:30089"/>
        <dbReference type="ChEBI" id="CHEBI:57704"/>
        <dbReference type="EC" id="3.5.1.41"/>
    </reaction>
    <physiologicalReaction direction="left-to-right" evidence="13">
        <dbReference type="Rhea" id="RHEA:10465"/>
    </physiologicalReaction>
</comment>
<evidence type="ECO:0000256" key="11">
    <source>
        <dbReference type="ARBA" id="ARBA00023326"/>
    </source>
</evidence>
<organism evidence="17 18">
    <name type="scientific">Mycena belliarum</name>
    <dbReference type="NCBI Taxonomy" id="1033014"/>
    <lineage>
        <taxon>Eukaryota</taxon>
        <taxon>Fungi</taxon>
        <taxon>Dikarya</taxon>
        <taxon>Basidiomycota</taxon>
        <taxon>Agaricomycotina</taxon>
        <taxon>Agaricomycetes</taxon>
        <taxon>Agaricomycetidae</taxon>
        <taxon>Agaricales</taxon>
        <taxon>Marasmiineae</taxon>
        <taxon>Mycenaceae</taxon>
        <taxon>Mycena</taxon>
    </lineage>
</organism>
<evidence type="ECO:0000256" key="10">
    <source>
        <dbReference type="ARBA" id="ARBA00023316"/>
    </source>
</evidence>
<dbReference type="InterPro" id="IPR002509">
    <property type="entry name" value="NODB_dom"/>
</dbReference>
<keyword evidence="18" id="KW-1185">Reference proteome</keyword>
<dbReference type="GO" id="GO:0004099">
    <property type="term" value="F:chitin deacetylase activity"/>
    <property type="evidence" value="ECO:0007669"/>
    <property type="project" value="UniProtKB-EC"/>
</dbReference>
<evidence type="ECO:0000256" key="4">
    <source>
        <dbReference type="ARBA" id="ARBA00022622"/>
    </source>
</evidence>
<evidence type="ECO:0000256" key="15">
    <source>
        <dbReference type="SAM" id="SignalP"/>
    </source>
</evidence>
<gene>
    <name evidence="17" type="ORF">B0H15DRAFT_931352</name>
</gene>
<dbReference type="GO" id="GO:0005886">
    <property type="term" value="C:plasma membrane"/>
    <property type="evidence" value="ECO:0007669"/>
    <property type="project" value="UniProtKB-SubCell"/>
</dbReference>
<evidence type="ECO:0000256" key="13">
    <source>
        <dbReference type="ARBA" id="ARBA00048494"/>
    </source>
</evidence>
<feature type="compositionally biased region" description="Low complexity" evidence="14">
    <location>
        <begin position="373"/>
        <end position="388"/>
    </location>
</feature>
<dbReference type="Pfam" id="PF01522">
    <property type="entry name" value="Polysacc_deac_1"/>
    <property type="match status" value="1"/>
</dbReference>
<dbReference type="GO" id="GO:0000272">
    <property type="term" value="P:polysaccharide catabolic process"/>
    <property type="evidence" value="ECO:0007669"/>
    <property type="project" value="UniProtKB-KW"/>
</dbReference>
<evidence type="ECO:0000256" key="5">
    <source>
        <dbReference type="ARBA" id="ARBA00023024"/>
    </source>
</evidence>
<evidence type="ECO:0000313" key="17">
    <source>
        <dbReference type="EMBL" id="KAJ7086787.1"/>
    </source>
</evidence>
<accession>A0AAD6U4I7</accession>
<reference evidence="17" key="1">
    <citation type="submission" date="2023-03" db="EMBL/GenBank/DDBJ databases">
        <title>Massive genome expansion in bonnet fungi (Mycena s.s.) driven by repeated elements and novel gene families across ecological guilds.</title>
        <authorList>
            <consortium name="Lawrence Berkeley National Laboratory"/>
            <person name="Harder C.B."/>
            <person name="Miyauchi S."/>
            <person name="Viragh M."/>
            <person name="Kuo A."/>
            <person name="Thoen E."/>
            <person name="Andreopoulos B."/>
            <person name="Lu D."/>
            <person name="Skrede I."/>
            <person name="Drula E."/>
            <person name="Henrissat B."/>
            <person name="Morin E."/>
            <person name="Kohler A."/>
            <person name="Barry K."/>
            <person name="LaButti K."/>
            <person name="Morin E."/>
            <person name="Salamov A."/>
            <person name="Lipzen A."/>
            <person name="Mereny Z."/>
            <person name="Hegedus B."/>
            <person name="Baldrian P."/>
            <person name="Stursova M."/>
            <person name="Weitz H."/>
            <person name="Taylor A."/>
            <person name="Grigoriev I.V."/>
            <person name="Nagy L.G."/>
            <person name="Martin F."/>
            <person name="Kauserud H."/>
        </authorList>
    </citation>
    <scope>NUCLEOTIDE SEQUENCE</scope>
    <source>
        <strain evidence="17">CBHHK173m</strain>
    </source>
</reference>
<evidence type="ECO:0000259" key="16">
    <source>
        <dbReference type="PROSITE" id="PS51677"/>
    </source>
</evidence>
<evidence type="ECO:0000256" key="1">
    <source>
        <dbReference type="ARBA" id="ARBA00001941"/>
    </source>
</evidence>
<dbReference type="PROSITE" id="PS51677">
    <property type="entry name" value="NODB"/>
    <property type="match status" value="1"/>
</dbReference>
<dbReference type="PANTHER" id="PTHR10587">
    <property type="entry name" value="GLYCOSYL TRANSFERASE-RELATED"/>
    <property type="match status" value="1"/>
</dbReference>
<keyword evidence="9" id="KW-0449">Lipoprotein</keyword>
<name>A0AAD6U4I7_9AGAR</name>
<dbReference type="Proteomes" id="UP001222325">
    <property type="component" value="Unassembled WGS sequence"/>
</dbReference>
<dbReference type="SUPFAM" id="SSF88713">
    <property type="entry name" value="Glycoside hydrolase/deacetylase"/>
    <property type="match status" value="1"/>
</dbReference>
<feature type="domain" description="NodB homology" evidence="16">
    <location>
        <begin position="129"/>
        <end position="323"/>
    </location>
</feature>
<sequence length="415" mass="43229">MRTGVSAALALVLYGSAARAQDRTTEAGEAAIKDPTAECVGYTYAPVASALANFPPLTPGVFVSSLLPGDSAGKAKFQAMSAGIPNIAPKNGSAGYPPADPDCWWTVSQCVVPKLAGLKPDVAFVPEPKTLGYGFDDGPACGHNVFYDYLAANKQKATFFYIGKNVLNYPLEAQRAVADGHEICVHTYSHPPMTTLSNEAAFGELWYGIQAIKLVTGVTPTCWRPPQGDVDDRIRYIATQLGLENVLWQFDSFDWESGTNGVTPADVQANYDHLIGNATAGRFNNVGAIMLTHELNNFTMQTAIDNYKKITGAFDHVVPIAVAQNRTQPYAETNFTMPNFAQYVAGTRTGGPPSASSTTSAGSGSSNGGAGSSGSSSSSGKATQASGKGAACGLHVPGGLVATAALLASGLMLLA</sequence>
<keyword evidence="6" id="KW-0472">Membrane</keyword>
<evidence type="ECO:0000256" key="2">
    <source>
        <dbReference type="ARBA" id="ARBA00004609"/>
    </source>
</evidence>